<dbReference type="GO" id="GO:0006515">
    <property type="term" value="P:protein quality control for misfolded or incompletely synthesized proteins"/>
    <property type="evidence" value="ECO:0007669"/>
    <property type="project" value="TreeGrafter"/>
</dbReference>
<dbReference type="NCBIfam" id="NF045542">
    <property type="entry name" value="Clp_rel_HeadMat"/>
    <property type="match status" value="1"/>
</dbReference>
<organism evidence="8 9">
    <name type="scientific">Adlercreutzia muris</name>
    <dbReference type="NCBI Taxonomy" id="1796610"/>
    <lineage>
        <taxon>Bacteria</taxon>
        <taxon>Bacillati</taxon>
        <taxon>Actinomycetota</taxon>
        <taxon>Coriobacteriia</taxon>
        <taxon>Eggerthellales</taxon>
        <taxon>Eggerthellaceae</taxon>
        <taxon>Adlercreutzia</taxon>
    </lineage>
</organism>
<dbReference type="Pfam" id="PF00574">
    <property type="entry name" value="CLP_protease"/>
    <property type="match status" value="1"/>
</dbReference>
<keyword evidence="9" id="KW-1185">Reference proteome</keyword>
<gene>
    <name evidence="8" type="ORF">F8D48_06755</name>
</gene>
<proteinExistence type="inferred from homology"/>
<comment type="caution">
    <text evidence="8">The sequence shown here is derived from an EMBL/GenBank/DDBJ whole genome shotgun (WGS) entry which is preliminary data.</text>
</comment>
<sequence length="259" mass="27964">MKRYFSLKKEGRSAQLDIYGDITSWPCDESDMSAAILSRQLEEIGDVDEISVHINSYGGEVKEGLAIYNALRALKARVKTVCDGMACSIASVIFMAGDERVMHEASLLMIHNAWASGSGNAAELRKQADDLDVITDASKAAYLSRTSIDAEELTALMDAETWITPEAAVDMGFATSVETWGADAGPSQCARRALVALASSQSSSADDEDPDDADEADPDDGEGGEEPDEPDEPDKDEEDGEEPDEALQRLGRFFNAINR</sequence>
<dbReference type="InterPro" id="IPR023562">
    <property type="entry name" value="ClpP/TepA"/>
</dbReference>
<evidence type="ECO:0000256" key="5">
    <source>
        <dbReference type="ARBA" id="ARBA00022825"/>
    </source>
</evidence>
<keyword evidence="5" id="KW-0720">Serine protease</keyword>
<name>A0A7C8BRJ4_9ACTN</name>
<keyword evidence="4" id="KW-0378">Hydrolase</keyword>
<dbReference type="PRINTS" id="PR00127">
    <property type="entry name" value="CLPPROTEASEP"/>
</dbReference>
<evidence type="ECO:0000313" key="9">
    <source>
        <dbReference type="Proteomes" id="UP000479639"/>
    </source>
</evidence>
<dbReference type="GO" id="GO:0004252">
    <property type="term" value="F:serine-type endopeptidase activity"/>
    <property type="evidence" value="ECO:0007669"/>
    <property type="project" value="InterPro"/>
</dbReference>
<evidence type="ECO:0000256" key="7">
    <source>
        <dbReference type="SAM" id="MobiDB-lite"/>
    </source>
</evidence>
<comment type="similarity">
    <text evidence="1 6">Belongs to the peptidase S14 family.</text>
</comment>
<dbReference type="Proteomes" id="UP000479639">
    <property type="component" value="Unassembled WGS sequence"/>
</dbReference>
<evidence type="ECO:0000256" key="4">
    <source>
        <dbReference type="ARBA" id="ARBA00022801"/>
    </source>
</evidence>
<dbReference type="InterPro" id="IPR029045">
    <property type="entry name" value="ClpP/crotonase-like_dom_sf"/>
</dbReference>
<accession>A0A7C8BRJ4</accession>
<dbReference type="AlphaFoldDB" id="A0A7C8BRJ4"/>
<dbReference type="RefSeq" id="WP_151430664.1">
    <property type="nucleotide sequence ID" value="NZ_JANJZI010000003.1"/>
</dbReference>
<dbReference type="SUPFAM" id="SSF52096">
    <property type="entry name" value="ClpP/crotonase"/>
    <property type="match status" value="1"/>
</dbReference>
<evidence type="ECO:0000256" key="1">
    <source>
        <dbReference type="ARBA" id="ARBA00007039"/>
    </source>
</evidence>
<dbReference type="CDD" id="cd07016">
    <property type="entry name" value="S14_ClpP_1"/>
    <property type="match status" value="1"/>
</dbReference>
<reference evidence="8 9" key="1">
    <citation type="submission" date="2019-09" db="EMBL/GenBank/DDBJ databases">
        <title>Whole genome shotgun sequencing (WGS) of Ellagibacter isourolithinifaciens DSM 104140(T) and Adlercreutzia muris DSM 29508(T).</title>
        <authorList>
            <person name="Stoll D.A."/>
            <person name="Danylec N."/>
            <person name="Huch M."/>
        </authorList>
    </citation>
    <scope>NUCLEOTIDE SEQUENCE [LARGE SCALE GENOMIC DNA]</scope>
    <source>
        <strain evidence="8 9">DSM 29508</strain>
    </source>
</reference>
<evidence type="ECO:0000256" key="2">
    <source>
        <dbReference type="ARBA" id="ARBA00022490"/>
    </source>
</evidence>
<evidence type="ECO:0000313" key="8">
    <source>
        <dbReference type="EMBL" id="KAB1647986.1"/>
    </source>
</evidence>
<feature type="region of interest" description="Disordered" evidence="7">
    <location>
        <begin position="196"/>
        <end position="259"/>
    </location>
</feature>
<feature type="compositionally biased region" description="Acidic residues" evidence="7">
    <location>
        <begin position="205"/>
        <end position="245"/>
    </location>
</feature>
<keyword evidence="2" id="KW-0963">Cytoplasm</keyword>
<dbReference type="Gene3D" id="3.90.226.10">
    <property type="entry name" value="2-enoyl-CoA Hydratase, Chain A, domain 1"/>
    <property type="match status" value="1"/>
</dbReference>
<dbReference type="PANTHER" id="PTHR10381">
    <property type="entry name" value="ATP-DEPENDENT CLP PROTEASE PROTEOLYTIC SUBUNIT"/>
    <property type="match status" value="1"/>
</dbReference>
<dbReference type="GO" id="GO:0004176">
    <property type="term" value="F:ATP-dependent peptidase activity"/>
    <property type="evidence" value="ECO:0007669"/>
    <property type="project" value="InterPro"/>
</dbReference>
<evidence type="ECO:0000256" key="6">
    <source>
        <dbReference type="RuleBase" id="RU003567"/>
    </source>
</evidence>
<evidence type="ECO:0000256" key="3">
    <source>
        <dbReference type="ARBA" id="ARBA00022670"/>
    </source>
</evidence>
<protein>
    <recommendedName>
        <fullName evidence="6">ATP-dependent Clp protease proteolytic subunit</fullName>
    </recommendedName>
</protein>
<dbReference type="GO" id="GO:0051117">
    <property type="term" value="F:ATPase binding"/>
    <property type="evidence" value="ECO:0007669"/>
    <property type="project" value="TreeGrafter"/>
</dbReference>
<dbReference type="PANTHER" id="PTHR10381:SF70">
    <property type="entry name" value="ATP-DEPENDENT CLP PROTEASE PROTEOLYTIC SUBUNIT"/>
    <property type="match status" value="1"/>
</dbReference>
<dbReference type="GO" id="GO:0009368">
    <property type="term" value="C:endopeptidase Clp complex"/>
    <property type="evidence" value="ECO:0007669"/>
    <property type="project" value="TreeGrafter"/>
</dbReference>
<dbReference type="EMBL" id="WAJS01000017">
    <property type="protein sequence ID" value="KAB1647986.1"/>
    <property type="molecule type" value="Genomic_DNA"/>
</dbReference>
<keyword evidence="3 8" id="KW-0645">Protease</keyword>
<dbReference type="InterPro" id="IPR001907">
    <property type="entry name" value="ClpP"/>
</dbReference>